<dbReference type="InterPro" id="IPR003593">
    <property type="entry name" value="AAA+_ATPase"/>
</dbReference>
<keyword evidence="3" id="KW-0813">Transport</keyword>
<keyword evidence="14" id="KW-1185">Reference proteome</keyword>
<feature type="region of interest" description="Disordered" evidence="9">
    <location>
        <begin position="432"/>
        <end position="469"/>
    </location>
</feature>
<feature type="region of interest" description="Disordered" evidence="9">
    <location>
        <begin position="828"/>
        <end position="908"/>
    </location>
</feature>
<keyword evidence="5" id="KW-0547">Nucleotide-binding</keyword>
<evidence type="ECO:0000256" key="10">
    <source>
        <dbReference type="SAM" id="Phobius"/>
    </source>
</evidence>
<feature type="transmembrane region" description="Helical" evidence="10">
    <location>
        <begin position="929"/>
        <end position="948"/>
    </location>
</feature>
<feature type="compositionally biased region" description="Acidic residues" evidence="9">
    <location>
        <begin position="832"/>
        <end position="843"/>
    </location>
</feature>
<proteinExistence type="inferred from homology"/>
<evidence type="ECO:0000313" key="14">
    <source>
        <dbReference type="Proteomes" id="UP001281761"/>
    </source>
</evidence>
<feature type="compositionally biased region" description="Low complexity" evidence="9">
    <location>
        <begin position="980"/>
        <end position="998"/>
    </location>
</feature>
<evidence type="ECO:0000256" key="1">
    <source>
        <dbReference type="ARBA" id="ARBA00004141"/>
    </source>
</evidence>
<evidence type="ECO:0000256" key="4">
    <source>
        <dbReference type="ARBA" id="ARBA00022692"/>
    </source>
</evidence>
<feature type="transmembrane region" description="Helical" evidence="10">
    <location>
        <begin position="1112"/>
        <end position="1130"/>
    </location>
</feature>
<evidence type="ECO:0000256" key="5">
    <source>
        <dbReference type="ARBA" id="ARBA00022741"/>
    </source>
</evidence>
<keyword evidence="7 10" id="KW-1133">Transmembrane helix</keyword>
<evidence type="ECO:0000256" key="9">
    <source>
        <dbReference type="SAM" id="MobiDB-lite"/>
    </source>
</evidence>
<reference evidence="13 14" key="1">
    <citation type="journal article" date="2022" name="bioRxiv">
        <title>Genomics of Preaxostyla Flagellates Illuminates Evolutionary Transitions and the Path Towards Mitochondrial Loss.</title>
        <authorList>
            <person name="Novak L.V.F."/>
            <person name="Treitli S.C."/>
            <person name="Pyrih J."/>
            <person name="Halakuc P."/>
            <person name="Pipaliya S.V."/>
            <person name="Vacek V."/>
            <person name="Brzon O."/>
            <person name="Soukal P."/>
            <person name="Eme L."/>
            <person name="Dacks J.B."/>
            <person name="Karnkowska A."/>
            <person name="Elias M."/>
            <person name="Hampl V."/>
        </authorList>
    </citation>
    <scope>NUCLEOTIDE SEQUENCE [LARGE SCALE GENOMIC DNA]</scope>
    <source>
        <strain evidence="13">NAU3</strain>
        <tissue evidence="13">Gut</tissue>
    </source>
</reference>
<feature type="compositionally biased region" description="Basic and acidic residues" evidence="9">
    <location>
        <begin position="844"/>
        <end position="858"/>
    </location>
</feature>
<dbReference type="CDD" id="cd03244">
    <property type="entry name" value="ABCC_MRP_domain2"/>
    <property type="match status" value="1"/>
</dbReference>
<dbReference type="InterPro" id="IPR003439">
    <property type="entry name" value="ABC_transporter-like_ATP-bd"/>
</dbReference>
<evidence type="ECO:0000313" key="13">
    <source>
        <dbReference type="EMBL" id="KAK2962869.1"/>
    </source>
</evidence>
<evidence type="ECO:0000256" key="6">
    <source>
        <dbReference type="ARBA" id="ARBA00022840"/>
    </source>
</evidence>
<dbReference type="SUPFAM" id="SSF52540">
    <property type="entry name" value="P-loop containing nucleoside triphosphate hydrolases"/>
    <property type="match status" value="2"/>
</dbReference>
<dbReference type="EMBL" id="JARBJD010000009">
    <property type="protein sequence ID" value="KAK2962869.1"/>
    <property type="molecule type" value="Genomic_DNA"/>
</dbReference>
<evidence type="ECO:0000256" key="3">
    <source>
        <dbReference type="ARBA" id="ARBA00022448"/>
    </source>
</evidence>
<accession>A0ABQ9YH13</accession>
<dbReference type="SMART" id="SM00382">
    <property type="entry name" value="AAA"/>
    <property type="match status" value="2"/>
</dbReference>
<comment type="subcellular location">
    <subcellularLocation>
        <location evidence="1">Membrane</location>
        <topology evidence="1">Multi-pass membrane protein</topology>
    </subcellularLocation>
</comment>
<feature type="transmembrane region" description="Helical" evidence="10">
    <location>
        <begin position="70"/>
        <end position="98"/>
    </location>
</feature>
<dbReference type="PANTHER" id="PTHR24223:SF456">
    <property type="entry name" value="MULTIDRUG RESISTANCE-ASSOCIATED PROTEIN LETHAL(2)03659"/>
    <property type="match status" value="1"/>
</dbReference>
<feature type="compositionally biased region" description="Low complexity" evidence="9">
    <location>
        <begin position="610"/>
        <end position="621"/>
    </location>
</feature>
<dbReference type="PROSITE" id="PS50893">
    <property type="entry name" value="ABC_TRANSPORTER_2"/>
    <property type="match status" value="2"/>
</dbReference>
<feature type="region of interest" description="Disordered" evidence="9">
    <location>
        <begin position="539"/>
        <end position="621"/>
    </location>
</feature>
<dbReference type="Gene3D" id="3.40.50.300">
    <property type="entry name" value="P-loop containing nucleotide triphosphate hydrolases"/>
    <property type="match status" value="2"/>
</dbReference>
<dbReference type="PANTHER" id="PTHR24223">
    <property type="entry name" value="ATP-BINDING CASSETTE SUB-FAMILY C"/>
    <property type="match status" value="1"/>
</dbReference>
<feature type="compositionally biased region" description="Pro residues" evidence="9">
    <location>
        <begin position="563"/>
        <end position="594"/>
    </location>
</feature>
<dbReference type="InterPro" id="IPR036640">
    <property type="entry name" value="ABC1_TM_sf"/>
</dbReference>
<evidence type="ECO:0000256" key="7">
    <source>
        <dbReference type="ARBA" id="ARBA00022989"/>
    </source>
</evidence>
<dbReference type="Proteomes" id="UP001281761">
    <property type="component" value="Unassembled WGS sequence"/>
</dbReference>
<keyword evidence="4 10" id="KW-0812">Transmembrane</keyword>
<feature type="compositionally biased region" description="Acidic residues" evidence="9">
    <location>
        <begin position="884"/>
        <end position="903"/>
    </location>
</feature>
<evidence type="ECO:0000256" key="2">
    <source>
        <dbReference type="ARBA" id="ARBA00009726"/>
    </source>
</evidence>
<dbReference type="Pfam" id="PF00664">
    <property type="entry name" value="ABC_membrane"/>
    <property type="match status" value="1"/>
</dbReference>
<evidence type="ECO:0000259" key="11">
    <source>
        <dbReference type="PROSITE" id="PS50893"/>
    </source>
</evidence>
<feature type="compositionally biased region" description="Polar residues" evidence="9">
    <location>
        <begin position="959"/>
        <end position="974"/>
    </location>
</feature>
<feature type="compositionally biased region" description="Polar residues" evidence="9">
    <location>
        <begin position="434"/>
        <end position="447"/>
    </location>
</feature>
<name>A0ABQ9YH13_9EUKA</name>
<keyword evidence="6" id="KW-0067">ATP-binding</keyword>
<dbReference type="InterPro" id="IPR027417">
    <property type="entry name" value="P-loop_NTPase"/>
</dbReference>
<feature type="transmembrane region" description="Helical" evidence="10">
    <location>
        <begin position="1006"/>
        <end position="1025"/>
    </location>
</feature>
<feature type="domain" description="ABC transporter" evidence="11">
    <location>
        <begin position="1313"/>
        <end position="1547"/>
    </location>
</feature>
<organism evidence="13 14">
    <name type="scientific">Blattamonas nauphoetae</name>
    <dbReference type="NCBI Taxonomy" id="2049346"/>
    <lineage>
        <taxon>Eukaryota</taxon>
        <taxon>Metamonada</taxon>
        <taxon>Preaxostyla</taxon>
        <taxon>Oxymonadida</taxon>
        <taxon>Blattamonas</taxon>
    </lineage>
</organism>
<feature type="domain" description="ABC transporter" evidence="11">
    <location>
        <begin position="613"/>
        <end position="846"/>
    </location>
</feature>
<dbReference type="InterPro" id="IPR017871">
    <property type="entry name" value="ABC_transporter-like_CS"/>
</dbReference>
<dbReference type="PROSITE" id="PS50929">
    <property type="entry name" value="ABC_TM1F"/>
    <property type="match status" value="1"/>
</dbReference>
<evidence type="ECO:0000256" key="8">
    <source>
        <dbReference type="ARBA" id="ARBA00023136"/>
    </source>
</evidence>
<comment type="caution">
    <text evidence="13">The sequence shown here is derived from an EMBL/GenBank/DDBJ whole genome shotgun (WGS) entry which is preliminary data.</text>
</comment>
<feature type="region of interest" description="Disordered" evidence="9">
    <location>
        <begin position="957"/>
        <end position="999"/>
    </location>
</feature>
<keyword evidence="8 10" id="KW-0472">Membrane</keyword>
<sequence>MSTFDPYTDASFLSKITGYYSKHAFNPPVDPENPRKRKKLHLAGVSFTKDCSDFDRLCARVRPFAKNHTIIVAGLIFLIPHVIFMTITDTINSLLQMIEPVLSHRFTRWGFDEKSPPIVGLFYACAIVAMSLLRNAIQVYTQPLQYHSHSRVRNVFNGLSIRKRFVLHPDIISNIDSEDLRRIASQDINSIQNLAQHLFNLLMVPTHLLANILTVRQLFKGTFSWTIIVSVLSLPLPTILVPKTQTIWKDQSKARNEYYKEVNNLTSNIKTIKINGWEDAIERKLLTLTSQMSNQDISQMRTRAFSTVAHEIRQILIMGTLFVENARNGVVVDALTLNTTLSQANTISYTLTNVLTQVAGIKHRVQAALRFEAYLQSSESDNNYQVDEKKYILIGNEWKTLSDEAKSEKIRHIDDTIAIDLNNCTLGYRMKRGTGTQKSPQLTSNPDLSAHIPDSVGDNPPLDDPDTIVEKGRSVPEILLSLIKRILRAIWDGTKLHFQAYFEDYSSRGSTGVLDLSCLQLSSLDFVPLAGRSIVHSSSPSFQFTGRSSVSPSPVAPISTRPQSPPFAGPPLVGPSGPRAPSPPFSHPSIPRAPSPAFLGSDLTKRQTVSPSARSTRSSRSNRPVLLAPVSFTLNLKHGRHYALLGTVGCGKSLLLSTLAGLSDGFSGEGLVNGVTVFLPQDPVVLNSTIRKNILFGLPLNKEVYLRVVDACCLNNDFDELPSADQEYIGEHGRKLSGGQKQRMCLARVCYSLLMTTPKSDDGGFRRVVLLDDPTSACDVKVTRQIEEKVLNGILKKETVLLTTHNKPLANRFGTVLEIVEGRIEYVKQEAEPEERNDDDEEEGTAKIEHTTTRHNFAEEGGDLDEMGDKAAESKSDQPQSELDAVDDGDDDGDTQDLDDTANPDDFMRAANSGKVTLSKENIIFMMKHFSVVLVAISYVVSFLAIWLKRKQQALMTDGSPNKNLKSTETTTEENNAKDTPSSLSSTPTTPAPTESTTQADAPIRVFTLSSIALHFFLSVATAGLDYSNSHLEHSMATANSKAMSSELLHIIMDTPWHIFEHLKNAVDSIIQHDVRTLTNPKSNPLLSFASQLQPLIVDVTSVFLKAPAFRLMYSILITWSLIQFVYYRLKDKWDTWKMRRKYAKQKKNEELDDEWDPEEHEDMPDDSYAASDHILTAGPTIRQMGQQDLFFKRVCDGQDDSTIYEFYENASESMYDMQYILTSGLERVMLWYFCSKAKKETGKGVSLAFLTTSAQSAKGVVGKVQSAYYSIRNSLSAVERVKRAYQLPQENGSLKREEGEEKEEEWMKDGRIELENVSVKYSTRGENILKGVSLSIESGQRIGIVGRTGCGKSTLTLAILNLLIRDSGTIKIGGTNINEIHTHTLRKHIAVVQQEVILANGSIRECIDPYHQHSDDAILRSLDVVGIKNDVLDLPDGINTPLTDTTRLLSAGQRQLLGISRALLKQAKIVLLDEPSSNVDQETDEQVQTVMREAWSDATVIVIAHRLTTVADTDVTVVMDKGMVLECGNTLELLQKEGSALQTLALNSGPAFLQQLQDIARYS</sequence>
<dbReference type="Gene3D" id="1.20.1560.10">
    <property type="entry name" value="ABC transporter type 1, transmembrane domain"/>
    <property type="match status" value="1"/>
</dbReference>
<dbReference type="Pfam" id="PF00005">
    <property type="entry name" value="ABC_tran"/>
    <property type="match status" value="2"/>
</dbReference>
<evidence type="ECO:0000259" key="12">
    <source>
        <dbReference type="PROSITE" id="PS50929"/>
    </source>
</evidence>
<comment type="similarity">
    <text evidence="2">Belongs to the ABC transporter superfamily. ABCC family. Conjugate transporter (TC 3.A.1.208) subfamily.</text>
</comment>
<feature type="compositionally biased region" description="Basic and acidic residues" evidence="9">
    <location>
        <begin position="867"/>
        <end position="876"/>
    </location>
</feature>
<dbReference type="InterPro" id="IPR011527">
    <property type="entry name" value="ABC1_TM_dom"/>
</dbReference>
<dbReference type="PROSITE" id="PS00211">
    <property type="entry name" value="ABC_TRANSPORTER_1"/>
    <property type="match status" value="1"/>
</dbReference>
<dbReference type="SUPFAM" id="SSF90123">
    <property type="entry name" value="ABC transporter transmembrane region"/>
    <property type="match status" value="1"/>
</dbReference>
<gene>
    <name evidence="13" type="ORF">BLNAU_2304</name>
</gene>
<protein>
    <submittedName>
        <fullName evidence="13">Multidrug resistance-associated protein</fullName>
    </submittedName>
</protein>
<dbReference type="InterPro" id="IPR050173">
    <property type="entry name" value="ABC_transporter_C-like"/>
</dbReference>
<feature type="domain" description="ABC transmembrane type-1" evidence="12">
    <location>
        <begin position="71"/>
        <end position="309"/>
    </location>
</feature>